<dbReference type="Gene3D" id="1.10.8.60">
    <property type="match status" value="1"/>
</dbReference>
<dbReference type="InterPro" id="IPR025943">
    <property type="entry name" value="Sigma_54_int_dom_ATP-bd_2"/>
</dbReference>
<dbReference type="CDD" id="cd00009">
    <property type="entry name" value="AAA"/>
    <property type="match status" value="1"/>
</dbReference>
<dbReference type="InterPro" id="IPR002078">
    <property type="entry name" value="Sigma_54_int"/>
</dbReference>
<evidence type="ECO:0000256" key="3">
    <source>
        <dbReference type="ARBA" id="ARBA00022840"/>
    </source>
</evidence>
<keyword evidence="11" id="KW-1185">Reference proteome</keyword>
<dbReference type="Pfam" id="PF25601">
    <property type="entry name" value="AAA_lid_14"/>
    <property type="match status" value="1"/>
</dbReference>
<evidence type="ECO:0000313" key="10">
    <source>
        <dbReference type="EMBL" id="SNZ10549.1"/>
    </source>
</evidence>
<feature type="domain" description="Sigma-54 factor interaction" evidence="8">
    <location>
        <begin position="143"/>
        <end position="372"/>
    </location>
</feature>
<dbReference type="InterPro" id="IPR009057">
    <property type="entry name" value="Homeodomain-like_sf"/>
</dbReference>
<keyword evidence="2" id="KW-0547">Nucleotide-binding</keyword>
<keyword evidence="3" id="KW-0067">ATP-binding</keyword>
<accession>A0A285NM51</accession>
<evidence type="ECO:0000256" key="6">
    <source>
        <dbReference type="ARBA" id="ARBA00023163"/>
    </source>
</evidence>
<dbReference type="Pfam" id="PF00072">
    <property type="entry name" value="Response_reg"/>
    <property type="match status" value="1"/>
</dbReference>
<keyword evidence="5 10" id="KW-0238">DNA-binding</keyword>
<dbReference type="PROSITE" id="PS00688">
    <property type="entry name" value="SIGMA54_INTERACT_3"/>
    <property type="match status" value="1"/>
</dbReference>
<dbReference type="GO" id="GO:0000160">
    <property type="term" value="P:phosphorelay signal transduction system"/>
    <property type="evidence" value="ECO:0007669"/>
    <property type="project" value="InterPro"/>
</dbReference>
<evidence type="ECO:0000256" key="4">
    <source>
        <dbReference type="ARBA" id="ARBA00023015"/>
    </source>
</evidence>
<dbReference type="Gene3D" id="1.10.10.60">
    <property type="entry name" value="Homeodomain-like"/>
    <property type="match status" value="1"/>
</dbReference>
<dbReference type="EMBL" id="OBEI01000011">
    <property type="protein sequence ID" value="SNZ10549.1"/>
    <property type="molecule type" value="Genomic_DNA"/>
</dbReference>
<dbReference type="PANTHER" id="PTHR32071">
    <property type="entry name" value="TRANSCRIPTIONAL REGULATORY PROTEIN"/>
    <property type="match status" value="1"/>
</dbReference>
<dbReference type="SUPFAM" id="SSF52172">
    <property type="entry name" value="CheY-like"/>
    <property type="match status" value="1"/>
</dbReference>
<dbReference type="InterPro" id="IPR025944">
    <property type="entry name" value="Sigma_54_int_dom_CS"/>
</dbReference>
<dbReference type="SMART" id="SM00448">
    <property type="entry name" value="REC"/>
    <property type="match status" value="1"/>
</dbReference>
<dbReference type="InterPro" id="IPR058031">
    <property type="entry name" value="AAA_lid_NorR"/>
</dbReference>
<evidence type="ECO:0000256" key="2">
    <source>
        <dbReference type="ARBA" id="ARBA00022741"/>
    </source>
</evidence>
<dbReference type="OrthoDB" id="9334at2"/>
<dbReference type="Pfam" id="PF02954">
    <property type="entry name" value="HTH_8"/>
    <property type="match status" value="1"/>
</dbReference>
<dbReference type="InterPro" id="IPR001789">
    <property type="entry name" value="Sig_transdc_resp-reg_receiver"/>
</dbReference>
<dbReference type="PANTHER" id="PTHR32071:SF17">
    <property type="entry name" value="TRANSCRIPTIONAL REGULATOR (NTRC FAMILY)"/>
    <property type="match status" value="1"/>
</dbReference>
<dbReference type="PROSITE" id="PS00676">
    <property type="entry name" value="SIGMA54_INTERACT_2"/>
    <property type="match status" value="1"/>
</dbReference>
<dbReference type="PRINTS" id="PR01590">
    <property type="entry name" value="HTHFIS"/>
</dbReference>
<dbReference type="Gene3D" id="3.40.50.300">
    <property type="entry name" value="P-loop containing nucleotide triphosphate hydrolases"/>
    <property type="match status" value="1"/>
</dbReference>
<dbReference type="InterPro" id="IPR002197">
    <property type="entry name" value="HTH_Fis"/>
</dbReference>
<dbReference type="SUPFAM" id="SSF52540">
    <property type="entry name" value="P-loop containing nucleoside triphosphate hydrolases"/>
    <property type="match status" value="1"/>
</dbReference>
<keyword evidence="6" id="KW-0804">Transcription</keyword>
<dbReference type="SMART" id="SM00382">
    <property type="entry name" value="AAA"/>
    <property type="match status" value="1"/>
</dbReference>
<feature type="modified residue" description="4-aspartylphosphate" evidence="7">
    <location>
        <position position="56"/>
    </location>
</feature>
<dbReference type="Gene3D" id="3.40.50.2300">
    <property type="match status" value="1"/>
</dbReference>
<dbReference type="AlphaFoldDB" id="A0A285NM51"/>
<gene>
    <name evidence="10" type="ORF">SAMN06265182_1880</name>
</gene>
<dbReference type="Pfam" id="PF00158">
    <property type="entry name" value="Sigma54_activat"/>
    <property type="match status" value="1"/>
</dbReference>
<dbReference type="GO" id="GO:0043565">
    <property type="term" value="F:sequence-specific DNA binding"/>
    <property type="evidence" value="ECO:0007669"/>
    <property type="project" value="InterPro"/>
</dbReference>
<dbReference type="PROSITE" id="PS50110">
    <property type="entry name" value="RESPONSE_REGULATORY"/>
    <property type="match status" value="1"/>
</dbReference>
<keyword evidence="4" id="KW-0805">Transcription regulation</keyword>
<dbReference type="InterPro" id="IPR027417">
    <property type="entry name" value="P-loop_NTPase"/>
</dbReference>
<dbReference type="InterPro" id="IPR003593">
    <property type="entry name" value="AAA+_ATPase"/>
</dbReference>
<protein>
    <submittedName>
        <fullName evidence="10">DNA-binding transcriptional response regulator, NtrC family, contains REC, AAA-type ATPase, and a Fis-type DNA-binding domains</fullName>
    </submittedName>
</protein>
<evidence type="ECO:0000256" key="1">
    <source>
        <dbReference type="ARBA" id="ARBA00022553"/>
    </source>
</evidence>
<name>A0A285NM51_9AQUI</name>
<dbReference type="FunFam" id="3.40.50.300:FF:000006">
    <property type="entry name" value="DNA-binding transcriptional regulator NtrC"/>
    <property type="match status" value="1"/>
</dbReference>
<organism evidence="10 11">
    <name type="scientific">Persephonella hydrogeniphila</name>
    <dbReference type="NCBI Taxonomy" id="198703"/>
    <lineage>
        <taxon>Bacteria</taxon>
        <taxon>Pseudomonadati</taxon>
        <taxon>Aquificota</taxon>
        <taxon>Aquificia</taxon>
        <taxon>Aquificales</taxon>
        <taxon>Hydrogenothermaceae</taxon>
        <taxon>Persephonella</taxon>
    </lineage>
</organism>
<dbReference type="PROSITE" id="PS50045">
    <property type="entry name" value="SIGMA54_INTERACT_4"/>
    <property type="match status" value="1"/>
</dbReference>
<dbReference type="InterPro" id="IPR011006">
    <property type="entry name" value="CheY-like_superfamily"/>
</dbReference>
<evidence type="ECO:0000256" key="7">
    <source>
        <dbReference type="PROSITE-ProRule" id="PRU00169"/>
    </source>
</evidence>
<feature type="domain" description="Response regulatory" evidence="9">
    <location>
        <begin position="7"/>
        <end position="121"/>
    </location>
</feature>
<dbReference type="SUPFAM" id="SSF46689">
    <property type="entry name" value="Homeodomain-like"/>
    <property type="match status" value="1"/>
</dbReference>
<dbReference type="RefSeq" id="WP_097001034.1">
    <property type="nucleotide sequence ID" value="NZ_OBEI01000011.1"/>
</dbReference>
<evidence type="ECO:0000259" key="8">
    <source>
        <dbReference type="PROSITE" id="PS50045"/>
    </source>
</evidence>
<dbReference type="GO" id="GO:0006355">
    <property type="term" value="P:regulation of DNA-templated transcription"/>
    <property type="evidence" value="ECO:0007669"/>
    <property type="project" value="InterPro"/>
</dbReference>
<evidence type="ECO:0000313" key="11">
    <source>
        <dbReference type="Proteomes" id="UP000219036"/>
    </source>
</evidence>
<proteinExistence type="predicted"/>
<keyword evidence="1 7" id="KW-0597">Phosphoprotein</keyword>
<evidence type="ECO:0000259" key="9">
    <source>
        <dbReference type="PROSITE" id="PS50110"/>
    </source>
</evidence>
<dbReference type="Proteomes" id="UP000219036">
    <property type="component" value="Unassembled WGS sequence"/>
</dbReference>
<evidence type="ECO:0000256" key="5">
    <source>
        <dbReference type="ARBA" id="ARBA00023125"/>
    </source>
</evidence>
<reference evidence="11" key="1">
    <citation type="submission" date="2017-09" db="EMBL/GenBank/DDBJ databases">
        <authorList>
            <person name="Varghese N."/>
            <person name="Submissions S."/>
        </authorList>
    </citation>
    <scope>NUCLEOTIDE SEQUENCE [LARGE SCALE GENOMIC DNA]</scope>
    <source>
        <strain evidence="11">DSM 15103</strain>
    </source>
</reference>
<sequence>MENQNFSILVVDDEKNITDLLKDILEDEGFNVDVAFDISSAKEKIKEKDFDIVFLDVWLPDGEGTDLIPFIRENNEITKIIMISGHANIPIAVKALKEGAYDFLEKPISTESIFAVIEKATKEIKKDLEYIFLKQQQTKDIEIIGNSPPMQELKKQIERVAKTNAWIMIFGENGTGKELVAKSIHFLSDRANKPFVDINCAALPDDLIEAELFGYEKGAFTGAVSRKPGKLEIADGGTLFLDEVTDMSLSAQAKLLRVLEEKEFTRLGSNQKIRVDIRVISATNKDLDKEIEEGRFRQDLAFRLAVIPIHVPPLRERGQDIILLAEYFLKKSCIENKIEPLRLSDDVKKALLRYDWPGNVRELKNLMERLCIFASGEEITVEDLPPYIFKGKSPSGRKKIEIKPLKKVREEAEKEVIQLALEKYGRNLKEVAKVLDIDLSSLYRKLKQYNLEE</sequence>
<dbReference type="GO" id="GO:0005524">
    <property type="term" value="F:ATP binding"/>
    <property type="evidence" value="ECO:0007669"/>
    <property type="project" value="UniProtKB-KW"/>
</dbReference>